<proteinExistence type="predicted"/>
<organism evidence="1 2">
    <name type="scientific">Ophiobolus disseminans</name>
    <dbReference type="NCBI Taxonomy" id="1469910"/>
    <lineage>
        <taxon>Eukaryota</taxon>
        <taxon>Fungi</taxon>
        <taxon>Dikarya</taxon>
        <taxon>Ascomycota</taxon>
        <taxon>Pezizomycotina</taxon>
        <taxon>Dothideomycetes</taxon>
        <taxon>Pleosporomycetidae</taxon>
        <taxon>Pleosporales</taxon>
        <taxon>Pleosporineae</taxon>
        <taxon>Phaeosphaeriaceae</taxon>
        <taxon>Ophiobolus</taxon>
    </lineage>
</organism>
<protein>
    <submittedName>
        <fullName evidence="1">Uncharacterized protein</fullName>
    </submittedName>
</protein>
<keyword evidence="2" id="KW-1185">Reference proteome</keyword>
<accession>A0A6A6ZW46</accession>
<evidence type="ECO:0000313" key="2">
    <source>
        <dbReference type="Proteomes" id="UP000799424"/>
    </source>
</evidence>
<reference evidence="1" key="1">
    <citation type="journal article" date="2020" name="Stud. Mycol.">
        <title>101 Dothideomycetes genomes: a test case for predicting lifestyles and emergence of pathogens.</title>
        <authorList>
            <person name="Haridas S."/>
            <person name="Albert R."/>
            <person name="Binder M."/>
            <person name="Bloem J."/>
            <person name="Labutti K."/>
            <person name="Salamov A."/>
            <person name="Andreopoulos B."/>
            <person name="Baker S."/>
            <person name="Barry K."/>
            <person name="Bills G."/>
            <person name="Bluhm B."/>
            <person name="Cannon C."/>
            <person name="Castanera R."/>
            <person name="Culley D."/>
            <person name="Daum C."/>
            <person name="Ezra D."/>
            <person name="Gonzalez J."/>
            <person name="Henrissat B."/>
            <person name="Kuo A."/>
            <person name="Liang C."/>
            <person name="Lipzen A."/>
            <person name="Lutzoni F."/>
            <person name="Magnuson J."/>
            <person name="Mondo S."/>
            <person name="Nolan M."/>
            <person name="Ohm R."/>
            <person name="Pangilinan J."/>
            <person name="Park H.-J."/>
            <person name="Ramirez L."/>
            <person name="Alfaro M."/>
            <person name="Sun H."/>
            <person name="Tritt A."/>
            <person name="Yoshinaga Y."/>
            <person name="Zwiers L.-H."/>
            <person name="Turgeon B."/>
            <person name="Goodwin S."/>
            <person name="Spatafora J."/>
            <person name="Crous P."/>
            <person name="Grigoriev I."/>
        </authorList>
    </citation>
    <scope>NUCLEOTIDE SEQUENCE</scope>
    <source>
        <strain evidence="1">CBS 113818</strain>
    </source>
</reference>
<dbReference type="EMBL" id="MU006229">
    <property type="protein sequence ID" value="KAF2824597.1"/>
    <property type="molecule type" value="Genomic_DNA"/>
</dbReference>
<evidence type="ECO:0000313" key="1">
    <source>
        <dbReference type="EMBL" id="KAF2824597.1"/>
    </source>
</evidence>
<name>A0A6A6ZW46_9PLEO</name>
<gene>
    <name evidence="1" type="ORF">CC86DRAFT_407767</name>
</gene>
<dbReference type="AlphaFoldDB" id="A0A6A6ZW46"/>
<sequence length="441" mass="45680">MGRLIILYRNCAPDSGNTIFPATVINNVDPNPCQQRPVEGGTGTAFFSSGIAEANVPAGLTCELKLFTLGLNECTFVSDNALASQPAGTCSSSPSNNGAQRFSWSCAPSPPPQGYPAADVPLLSALPDCALGLFSTTVLDVPPISAGILIKRFCVRWEVRAQTLRPAQRSGLRRGTNANSSSLVTDCRPTLTLLAILKIGQTNPISAPTSDSNIRSQALALRQAPTLPKADITFTSGPNCGSAINGFPPYTIPSVPANSCVHRTPFGFFTSAFTLTTSPIPDGISCTSALHIHAALACSTIEGNVGASGPADTCLSGQSYRAAHVSYTCAKAPPPLGYPRANVTLFDRAYCPDGGAGLVTYTDSDVNANECVNLDTGKIAVLGSARADAVPVPDGYKCELVLYATSGCSVQVGKGGEVGVCAPFDARVGLVKGYKWVCGPL</sequence>
<dbReference type="Proteomes" id="UP000799424">
    <property type="component" value="Unassembled WGS sequence"/>
</dbReference>